<proteinExistence type="predicted"/>
<reference evidence="1 2" key="1">
    <citation type="submission" date="2020-06" db="EMBL/GenBank/DDBJ databases">
        <title>Description of novel acetic acid bacteria.</title>
        <authorList>
            <person name="Sombolestani A."/>
        </authorList>
    </citation>
    <scope>NUCLEOTIDE SEQUENCE [LARGE SCALE GENOMIC DNA]</scope>
    <source>
        <strain evidence="1 2">LMG 27010</strain>
    </source>
</reference>
<feature type="non-terminal residue" evidence="1">
    <location>
        <position position="74"/>
    </location>
</feature>
<name>A0A850PDS8_9PROT</name>
<dbReference type="PANTHER" id="PTHR39328:SF1">
    <property type="entry name" value="BLL2871 PROTEIN"/>
    <property type="match status" value="1"/>
</dbReference>
<dbReference type="SUPFAM" id="SSF56235">
    <property type="entry name" value="N-terminal nucleophile aminohydrolases (Ntn hydrolases)"/>
    <property type="match status" value="1"/>
</dbReference>
<dbReference type="AlphaFoldDB" id="A0A850PDS8"/>
<protein>
    <submittedName>
        <fullName evidence="1">DUF1028 domain-containing protein</fullName>
    </submittedName>
</protein>
<accession>A0A850PDS8</accession>
<evidence type="ECO:0000313" key="2">
    <source>
        <dbReference type="Proteomes" id="UP000585665"/>
    </source>
</evidence>
<dbReference type="RefSeq" id="WP_176613584.1">
    <property type="nucleotide sequence ID" value="NZ_JABXXR010000054.1"/>
</dbReference>
<dbReference type="Proteomes" id="UP000585665">
    <property type="component" value="Unassembled WGS sequence"/>
</dbReference>
<dbReference type="PANTHER" id="PTHR39328">
    <property type="entry name" value="BLL2871 PROTEIN"/>
    <property type="match status" value="1"/>
</dbReference>
<comment type="caution">
    <text evidence="1">The sequence shown here is derived from an EMBL/GenBank/DDBJ whole genome shotgun (WGS) entry which is preliminary data.</text>
</comment>
<keyword evidence="2" id="KW-1185">Reference proteome</keyword>
<gene>
    <name evidence="1" type="ORF">HUK82_08645</name>
</gene>
<evidence type="ECO:0000313" key="1">
    <source>
        <dbReference type="EMBL" id="NVN40630.1"/>
    </source>
</evidence>
<sequence length="74" mass="7575">MTFSIAARCQRTGQFAVAVSSSSPAVAARCAHARAGVGAVLSQNVTDPRLGARTLDLLERGATAEEACAIVMRG</sequence>
<dbReference type="Pfam" id="PF06267">
    <property type="entry name" value="DUF1028"/>
    <property type="match status" value="1"/>
</dbReference>
<dbReference type="InterPro" id="IPR010430">
    <property type="entry name" value="DUF1028"/>
</dbReference>
<dbReference type="EMBL" id="JABXXR010000054">
    <property type="protein sequence ID" value="NVN40630.1"/>
    <property type="molecule type" value="Genomic_DNA"/>
</dbReference>
<organism evidence="1 2">
    <name type="scientific">Ameyamaea chiangmaiensis</name>
    <dbReference type="NCBI Taxonomy" id="442969"/>
    <lineage>
        <taxon>Bacteria</taxon>
        <taxon>Pseudomonadati</taxon>
        <taxon>Pseudomonadota</taxon>
        <taxon>Alphaproteobacteria</taxon>
        <taxon>Acetobacterales</taxon>
        <taxon>Acetobacteraceae</taxon>
        <taxon>Ameyamaea</taxon>
    </lineage>
</organism>
<dbReference type="Gene3D" id="3.60.20.10">
    <property type="entry name" value="Glutamine Phosphoribosylpyrophosphate, subunit 1, domain 1"/>
    <property type="match status" value="1"/>
</dbReference>
<dbReference type="InterPro" id="IPR029055">
    <property type="entry name" value="Ntn_hydrolases_N"/>
</dbReference>